<keyword evidence="7 14" id="KW-0812">Transmembrane</keyword>
<dbReference type="Proteomes" id="UP000650466">
    <property type="component" value="Unassembled WGS sequence"/>
</dbReference>
<dbReference type="Pfam" id="PF00512">
    <property type="entry name" value="HisKA"/>
    <property type="match status" value="1"/>
</dbReference>
<accession>A0A926KLX5</accession>
<dbReference type="AlphaFoldDB" id="A0A926KLX5"/>
<dbReference type="FunFam" id="1.10.287.130:FF:000001">
    <property type="entry name" value="Two-component sensor histidine kinase"/>
    <property type="match status" value="1"/>
</dbReference>
<protein>
    <recommendedName>
        <fullName evidence="3">histidine kinase</fullName>
        <ecNumber evidence="3">2.7.13.3</ecNumber>
    </recommendedName>
</protein>
<dbReference type="PANTHER" id="PTHR45528:SF1">
    <property type="entry name" value="SENSOR HISTIDINE KINASE CPXA"/>
    <property type="match status" value="1"/>
</dbReference>
<dbReference type="GO" id="GO:0005886">
    <property type="term" value="C:plasma membrane"/>
    <property type="evidence" value="ECO:0007669"/>
    <property type="project" value="UniProtKB-SubCell"/>
</dbReference>
<dbReference type="InterPro" id="IPR003594">
    <property type="entry name" value="HATPase_dom"/>
</dbReference>
<dbReference type="SMART" id="SM00388">
    <property type="entry name" value="HisKA"/>
    <property type="match status" value="1"/>
</dbReference>
<keyword evidence="5" id="KW-0597">Phosphoprotein</keyword>
<dbReference type="SMART" id="SM00387">
    <property type="entry name" value="HATPase_c"/>
    <property type="match status" value="1"/>
</dbReference>
<feature type="domain" description="HAMP" evidence="16">
    <location>
        <begin position="198"/>
        <end position="250"/>
    </location>
</feature>
<evidence type="ECO:0000256" key="12">
    <source>
        <dbReference type="ARBA" id="ARBA00023012"/>
    </source>
</evidence>
<dbReference type="CDD" id="cd00075">
    <property type="entry name" value="HATPase"/>
    <property type="match status" value="1"/>
</dbReference>
<feature type="domain" description="Histidine kinase" evidence="15">
    <location>
        <begin position="265"/>
        <end position="485"/>
    </location>
</feature>
<name>A0A926KLX5_9BACL</name>
<evidence type="ECO:0000256" key="3">
    <source>
        <dbReference type="ARBA" id="ARBA00012438"/>
    </source>
</evidence>
<keyword evidence="13 14" id="KW-0472">Membrane</keyword>
<dbReference type="InterPro" id="IPR036890">
    <property type="entry name" value="HATPase_C_sf"/>
</dbReference>
<keyword evidence="18" id="KW-1185">Reference proteome</keyword>
<dbReference type="InterPro" id="IPR003661">
    <property type="entry name" value="HisK_dim/P_dom"/>
</dbReference>
<keyword evidence="10" id="KW-0067">ATP-binding</keyword>
<dbReference type="PROSITE" id="PS50885">
    <property type="entry name" value="HAMP"/>
    <property type="match status" value="1"/>
</dbReference>
<keyword evidence="11 14" id="KW-1133">Transmembrane helix</keyword>
<evidence type="ECO:0000256" key="11">
    <source>
        <dbReference type="ARBA" id="ARBA00022989"/>
    </source>
</evidence>
<evidence type="ECO:0000256" key="4">
    <source>
        <dbReference type="ARBA" id="ARBA00022475"/>
    </source>
</evidence>
<dbReference type="EMBL" id="JACVVD010000002">
    <property type="protein sequence ID" value="MBD0379548.1"/>
    <property type="molecule type" value="Genomic_DNA"/>
</dbReference>
<keyword evidence="8" id="KW-0547">Nucleotide-binding</keyword>
<proteinExistence type="predicted"/>
<dbReference type="GO" id="GO:0005524">
    <property type="term" value="F:ATP binding"/>
    <property type="evidence" value="ECO:0007669"/>
    <property type="project" value="UniProtKB-KW"/>
</dbReference>
<feature type="transmembrane region" description="Helical" evidence="14">
    <location>
        <begin position="7"/>
        <end position="32"/>
    </location>
</feature>
<organism evidence="17 18">
    <name type="scientific">Paenibacillus sedimenti</name>
    <dbReference type="NCBI Taxonomy" id="2770274"/>
    <lineage>
        <taxon>Bacteria</taxon>
        <taxon>Bacillati</taxon>
        <taxon>Bacillota</taxon>
        <taxon>Bacilli</taxon>
        <taxon>Bacillales</taxon>
        <taxon>Paenibacillaceae</taxon>
        <taxon>Paenibacillus</taxon>
    </lineage>
</organism>
<dbReference type="Pfam" id="PF02518">
    <property type="entry name" value="HATPase_c"/>
    <property type="match status" value="1"/>
</dbReference>
<evidence type="ECO:0000259" key="15">
    <source>
        <dbReference type="PROSITE" id="PS50109"/>
    </source>
</evidence>
<dbReference type="PANTHER" id="PTHR45528">
    <property type="entry name" value="SENSOR HISTIDINE KINASE CPXA"/>
    <property type="match status" value="1"/>
</dbReference>
<dbReference type="SUPFAM" id="SSF158472">
    <property type="entry name" value="HAMP domain-like"/>
    <property type="match status" value="1"/>
</dbReference>
<evidence type="ECO:0000256" key="2">
    <source>
        <dbReference type="ARBA" id="ARBA00004651"/>
    </source>
</evidence>
<evidence type="ECO:0000256" key="7">
    <source>
        <dbReference type="ARBA" id="ARBA00022692"/>
    </source>
</evidence>
<evidence type="ECO:0000259" key="16">
    <source>
        <dbReference type="PROSITE" id="PS50885"/>
    </source>
</evidence>
<dbReference type="SUPFAM" id="SSF47384">
    <property type="entry name" value="Homodimeric domain of signal transducing histidine kinase"/>
    <property type="match status" value="1"/>
</dbReference>
<dbReference type="CDD" id="cd06225">
    <property type="entry name" value="HAMP"/>
    <property type="match status" value="1"/>
</dbReference>
<dbReference type="InterPro" id="IPR050398">
    <property type="entry name" value="HssS/ArlS-like"/>
</dbReference>
<dbReference type="InterPro" id="IPR005467">
    <property type="entry name" value="His_kinase_dom"/>
</dbReference>
<evidence type="ECO:0000256" key="6">
    <source>
        <dbReference type="ARBA" id="ARBA00022679"/>
    </source>
</evidence>
<evidence type="ECO:0000256" key="10">
    <source>
        <dbReference type="ARBA" id="ARBA00022840"/>
    </source>
</evidence>
<keyword evidence="12" id="KW-0902">Two-component regulatory system</keyword>
<dbReference type="Gene3D" id="3.30.565.10">
    <property type="entry name" value="Histidine kinase-like ATPase, C-terminal domain"/>
    <property type="match status" value="1"/>
</dbReference>
<keyword evidence="4" id="KW-1003">Cell membrane</keyword>
<gene>
    <name evidence="17" type="ORF">ICC18_05425</name>
</gene>
<reference evidence="17" key="1">
    <citation type="submission" date="2020-09" db="EMBL/GenBank/DDBJ databases">
        <title>Draft Genome Sequence of Paenibacillus sp. WST5.</title>
        <authorList>
            <person name="Bao Z."/>
        </authorList>
    </citation>
    <scope>NUCLEOTIDE SEQUENCE</scope>
    <source>
        <strain evidence="17">WST5</strain>
    </source>
</reference>
<dbReference type="Gene3D" id="1.10.287.130">
    <property type="match status" value="1"/>
</dbReference>
<evidence type="ECO:0000256" key="1">
    <source>
        <dbReference type="ARBA" id="ARBA00000085"/>
    </source>
</evidence>
<dbReference type="PROSITE" id="PS50109">
    <property type="entry name" value="HIS_KIN"/>
    <property type="match status" value="1"/>
</dbReference>
<feature type="transmembrane region" description="Helical" evidence="14">
    <location>
        <begin position="177"/>
        <end position="196"/>
    </location>
</feature>
<dbReference type="GO" id="GO:0000155">
    <property type="term" value="F:phosphorelay sensor kinase activity"/>
    <property type="evidence" value="ECO:0007669"/>
    <property type="project" value="InterPro"/>
</dbReference>
<evidence type="ECO:0000256" key="14">
    <source>
        <dbReference type="SAM" id="Phobius"/>
    </source>
</evidence>
<dbReference type="EC" id="2.7.13.3" evidence="3"/>
<comment type="subcellular location">
    <subcellularLocation>
        <location evidence="2">Cell membrane</location>
        <topology evidence="2">Multi-pass membrane protein</topology>
    </subcellularLocation>
</comment>
<dbReference type="Gene3D" id="6.10.340.10">
    <property type="match status" value="1"/>
</dbReference>
<dbReference type="FunFam" id="3.30.565.10:FF:000006">
    <property type="entry name" value="Sensor histidine kinase WalK"/>
    <property type="match status" value="1"/>
</dbReference>
<dbReference type="PRINTS" id="PR00344">
    <property type="entry name" value="BCTRLSENSOR"/>
</dbReference>
<comment type="catalytic activity">
    <reaction evidence="1">
        <text>ATP + protein L-histidine = ADP + protein N-phospho-L-histidine.</text>
        <dbReference type="EC" id="2.7.13.3"/>
    </reaction>
</comment>
<dbReference type="InterPro" id="IPR036097">
    <property type="entry name" value="HisK_dim/P_sf"/>
</dbReference>
<dbReference type="SUPFAM" id="SSF55874">
    <property type="entry name" value="ATPase domain of HSP90 chaperone/DNA topoisomerase II/histidine kinase"/>
    <property type="match status" value="1"/>
</dbReference>
<comment type="caution">
    <text evidence="17">The sequence shown here is derived from an EMBL/GenBank/DDBJ whole genome shotgun (WGS) entry which is preliminary data.</text>
</comment>
<dbReference type="Pfam" id="PF00672">
    <property type="entry name" value="HAMP"/>
    <property type="match status" value="1"/>
</dbReference>
<evidence type="ECO:0000256" key="5">
    <source>
        <dbReference type="ARBA" id="ARBA00022553"/>
    </source>
</evidence>
<keyword evidence="6" id="KW-0808">Transferase</keyword>
<dbReference type="InterPro" id="IPR004358">
    <property type="entry name" value="Sig_transdc_His_kin-like_C"/>
</dbReference>
<evidence type="ECO:0000313" key="18">
    <source>
        <dbReference type="Proteomes" id="UP000650466"/>
    </source>
</evidence>
<evidence type="ECO:0000256" key="9">
    <source>
        <dbReference type="ARBA" id="ARBA00022777"/>
    </source>
</evidence>
<dbReference type="SMART" id="SM00304">
    <property type="entry name" value="HAMP"/>
    <property type="match status" value="1"/>
</dbReference>
<keyword evidence="9" id="KW-0418">Kinase</keyword>
<dbReference type="RefSeq" id="WP_188173364.1">
    <property type="nucleotide sequence ID" value="NZ_JACVVD010000002.1"/>
</dbReference>
<evidence type="ECO:0000256" key="8">
    <source>
        <dbReference type="ARBA" id="ARBA00022741"/>
    </source>
</evidence>
<sequence length="499" mass="56201">MSIRLRLVLSYIAMLLVPLVLLGLAVILISIATLGNLTSVFQVDLSQGNPIKRVVDEEAEIVAYMKAKSELEPDIFLDETFVKDLEARLHKINMGIIVRKDKEITYASPYLKQAEAEDTSKLPSFGTSSGHFQRNRGSMWITRQHDFLFSDKSKGSVFVFLDGSTFQKYLHQFHKSVIFAFVTILVVTNGVLTYFVSRSIIRPLKALKRAAEEIKEGNLDFEVVPKSDDEIGELSIAFEEMRRKLKQSVVMQLQYEENRKELISNISHDLKTPVTAIKGYVEGIMDGVTNSPEKLDRYVRTIYNKAADMDRLIDELFLFSKLDLGKVPFQFETVDIGGYVQDCAQELQFDMEKKGVHFELKELPKQPLIVTADREKLKRVLLNVIENAMKYSDESNCIIRLEVKEKDGNAVIQIEDNGQGISEEALPHIFDRFYRADPSRNTSTGGSGLGLAIAKQIMEEHGGRIGATSTLGKGTTVYMVLPLNKQGVGGMQDEPHLNH</sequence>
<dbReference type="InterPro" id="IPR003660">
    <property type="entry name" value="HAMP_dom"/>
</dbReference>
<dbReference type="CDD" id="cd00082">
    <property type="entry name" value="HisKA"/>
    <property type="match status" value="1"/>
</dbReference>
<evidence type="ECO:0000313" key="17">
    <source>
        <dbReference type="EMBL" id="MBD0379548.1"/>
    </source>
</evidence>
<evidence type="ECO:0000256" key="13">
    <source>
        <dbReference type="ARBA" id="ARBA00023136"/>
    </source>
</evidence>